<keyword evidence="2" id="KW-1133">Transmembrane helix</keyword>
<feature type="domain" description="LiaF transmembrane" evidence="4">
    <location>
        <begin position="10"/>
        <end position="113"/>
    </location>
</feature>
<evidence type="ECO:0000259" key="3">
    <source>
        <dbReference type="Pfam" id="PF09922"/>
    </source>
</evidence>
<feature type="transmembrane region" description="Helical" evidence="2">
    <location>
        <begin position="61"/>
        <end position="77"/>
    </location>
</feature>
<feature type="compositionally biased region" description="Basic and acidic residues" evidence="1">
    <location>
        <begin position="202"/>
        <end position="211"/>
    </location>
</feature>
<keyword evidence="2" id="KW-0812">Transmembrane</keyword>
<comment type="caution">
    <text evidence="5">The sequence shown here is derived from an EMBL/GenBank/DDBJ whole genome shotgun (WGS) entry which is preliminary data.</text>
</comment>
<feature type="transmembrane region" description="Helical" evidence="2">
    <location>
        <begin position="83"/>
        <end position="104"/>
    </location>
</feature>
<feature type="region of interest" description="Disordered" evidence="1">
    <location>
        <begin position="184"/>
        <end position="211"/>
    </location>
</feature>
<evidence type="ECO:0000259" key="4">
    <source>
        <dbReference type="Pfam" id="PF22570"/>
    </source>
</evidence>
<evidence type="ECO:0000313" key="5">
    <source>
        <dbReference type="EMBL" id="MFD2117661.1"/>
    </source>
</evidence>
<dbReference type="RefSeq" id="WP_377774909.1">
    <property type="nucleotide sequence ID" value="NZ_JBHUHO010000046.1"/>
</dbReference>
<gene>
    <name evidence="5" type="primary">liaF</name>
    <name evidence="5" type="ORF">ACFSJH_18185</name>
</gene>
<keyword evidence="2" id="KW-0472">Membrane</keyword>
<keyword evidence="6" id="KW-1185">Reference proteome</keyword>
<evidence type="ECO:0000256" key="2">
    <source>
        <dbReference type="SAM" id="Phobius"/>
    </source>
</evidence>
<dbReference type="InterPro" id="IPR054331">
    <property type="entry name" value="LiaF_TM"/>
</dbReference>
<dbReference type="Proteomes" id="UP001597362">
    <property type="component" value="Unassembled WGS sequence"/>
</dbReference>
<dbReference type="InterPro" id="IPR047793">
    <property type="entry name" value="LiaF_C"/>
</dbReference>
<accession>A0ABW4YPK0</accession>
<name>A0ABW4YPK0_9BACL</name>
<evidence type="ECO:0000256" key="1">
    <source>
        <dbReference type="SAM" id="MobiDB-lite"/>
    </source>
</evidence>
<feature type="transmembrane region" description="Helical" evidence="2">
    <location>
        <begin position="30"/>
        <end position="49"/>
    </location>
</feature>
<dbReference type="Pfam" id="PF09922">
    <property type="entry name" value="LiaF-like_C"/>
    <property type="match status" value="1"/>
</dbReference>
<dbReference type="InterPro" id="IPR024425">
    <property type="entry name" value="LiaF-like_C"/>
</dbReference>
<evidence type="ECO:0000313" key="6">
    <source>
        <dbReference type="Proteomes" id="UP001597362"/>
    </source>
</evidence>
<protein>
    <submittedName>
        <fullName evidence="5">Cell wall-active antibiotics response protein LiaF</fullName>
    </submittedName>
</protein>
<sequence length="375" mass="43701">MNKKMLSRFFTGVAVIGVGVVILLQQLGFLHISLGSLISLLWPVILIYVGGEAILTSKRHEGWWGYIVLGLGIVFLGRNFGWFFISIGTLIRFAVPIAIIAYGLKMMFKPREKQHEPPEEEWKYYQTRKDDSYNVPPAPPLHPDPTKHVQEQPINEQQNNDQQQHSYNQQQNNQQYNYEQPNSYEQQHFDKSNGYRQPNNEHYNHARRQAEKDKYKYKKYDEYDEYDEYDYYDKEDGADWYRHIGRDKRKTEHRNTFIGDIHVGDEYWEVKPLNISSFIGDTTLDLTKADIPPTETKIYVSSFIGDVKVYLPNDYDIAIQVVSSAFIGEVKLMGKKEGGMFTNVKVNSPYYEQSTHRIKLIVSTFIGDVRVTKVG</sequence>
<feature type="transmembrane region" description="Helical" evidence="2">
    <location>
        <begin position="7"/>
        <end position="24"/>
    </location>
</feature>
<dbReference type="Pfam" id="PF22570">
    <property type="entry name" value="LiaF-TM"/>
    <property type="match status" value="1"/>
</dbReference>
<proteinExistence type="predicted"/>
<feature type="domain" description="Cell wall-active antibiotics response LiaF-like C-terminal" evidence="3">
    <location>
        <begin position="257"/>
        <end position="371"/>
    </location>
</feature>
<dbReference type="EMBL" id="JBHUHO010000046">
    <property type="protein sequence ID" value="MFD2117661.1"/>
    <property type="molecule type" value="Genomic_DNA"/>
</dbReference>
<reference evidence="6" key="1">
    <citation type="journal article" date="2019" name="Int. J. Syst. Evol. Microbiol.">
        <title>The Global Catalogue of Microorganisms (GCM) 10K type strain sequencing project: providing services to taxonomists for standard genome sequencing and annotation.</title>
        <authorList>
            <consortium name="The Broad Institute Genomics Platform"/>
            <consortium name="The Broad Institute Genome Sequencing Center for Infectious Disease"/>
            <person name="Wu L."/>
            <person name="Ma J."/>
        </authorList>
    </citation>
    <scope>NUCLEOTIDE SEQUENCE [LARGE SCALE GENOMIC DNA]</scope>
    <source>
        <strain evidence="6">GH52</strain>
    </source>
</reference>
<organism evidence="5 6">
    <name type="scientific">Paenibacillus yanchengensis</name>
    <dbReference type="NCBI Taxonomy" id="2035833"/>
    <lineage>
        <taxon>Bacteria</taxon>
        <taxon>Bacillati</taxon>
        <taxon>Bacillota</taxon>
        <taxon>Bacilli</taxon>
        <taxon>Bacillales</taxon>
        <taxon>Paenibacillaceae</taxon>
        <taxon>Paenibacillus</taxon>
    </lineage>
</organism>
<dbReference type="NCBIfam" id="NF040535">
    <property type="entry name" value="LiaF_C_term"/>
    <property type="match status" value="1"/>
</dbReference>